<gene>
    <name evidence="1" type="ORF">LG34_05985</name>
</gene>
<dbReference type="EMBL" id="JRFU01000061">
    <property type="protein sequence ID" value="PWE87086.1"/>
    <property type="molecule type" value="Genomic_DNA"/>
</dbReference>
<proteinExistence type="predicted"/>
<protein>
    <submittedName>
        <fullName evidence="1">Uncharacterized protein</fullName>
    </submittedName>
</protein>
<reference evidence="1 2" key="1">
    <citation type="submission" date="2014-09" db="EMBL/GenBank/DDBJ databases">
        <title>Butyrate-producing bacteria isolated from human gut.</title>
        <authorList>
            <person name="Zhang Q."/>
            <person name="Zhao L."/>
        </authorList>
    </citation>
    <scope>NUCLEOTIDE SEQUENCE [LARGE SCALE GENOMIC DNA]</scope>
    <source>
        <strain evidence="1 2">21</strain>
    </source>
</reference>
<dbReference type="RefSeq" id="WP_109215235.1">
    <property type="nucleotide sequence ID" value="NZ_JAQDGV010000001.1"/>
</dbReference>
<evidence type="ECO:0000313" key="1">
    <source>
        <dbReference type="EMBL" id="PWE87086.1"/>
    </source>
</evidence>
<dbReference type="AlphaFoldDB" id="A0A2V1JS66"/>
<evidence type="ECO:0000313" key="2">
    <source>
        <dbReference type="Proteomes" id="UP000245288"/>
    </source>
</evidence>
<organism evidence="1 2">
    <name type="scientific">Eubacterium ramulus</name>
    <dbReference type="NCBI Taxonomy" id="39490"/>
    <lineage>
        <taxon>Bacteria</taxon>
        <taxon>Bacillati</taxon>
        <taxon>Bacillota</taxon>
        <taxon>Clostridia</taxon>
        <taxon>Eubacteriales</taxon>
        <taxon>Eubacteriaceae</taxon>
        <taxon>Eubacterium</taxon>
    </lineage>
</organism>
<name>A0A2V1JS66_EUBRA</name>
<comment type="caution">
    <text evidence="1">The sequence shown here is derived from an EMBL/GenBank/DDBJ whole genome shotgun (WGS) entry which is preliminary data.</text>
</comment>
<dbReference type="Proteomes" id="UP000245288">
    <property type="component" value="Unassembled WGS sequence"/>
</dbReference>
<accession>A0A2V1JS66</accession>
<dbReference type="OrthoDB" id="2058974at2"/>
<sequence length="186" mass="22139">MLSIIVPAFEEEDWDSEKEEFVYRKLGHDYELKLEHSLLSLHKWEQRWHKPFLSTTEKTEEEAMDYIRCMVVNQKVPEEVYRRLTEQNMAQIQEYIKNPMTAVPSEKEKGRGRRQIITAENIYSWMISLNIPPEYAKWHLESLLTLIRVCEKDNTPPSQKKHSQRELVNKYAAINAANRKKFNSKG</sequence>
<keyword evidence="2" id="KW-1185">Reference proteome</keyword>